<dbReference type="PRINTS" id="PR00344">
    <property type="entry name" value="BCTRLSENSOR"/>
</dbReference>
<protein>
    <recommendedName>
        <fullName evidence="3">histidine kinase</fullName>
        <ecNumber evidence="3">2.7.13.3</ecNumber>
    </recommendedName>
</protein>
<dbReference type="RefSeq" id="WP_165133853.1">
    <property type="nucleotide sequence ID" value="NZ_CP049250.1"/>
</dbReference>
<dbReference type="Gene3D" id="3.30.565.10">
    <property type="entry name" value="Histidine kinase-like ATPase, C-terminal domain"/>
    <property type="match status" value="1"/>
</dbReference>
<evidence type="ECO:0000259" key="17">
    <source>
        <dbReference type="PROSITE" id="PS50110"/>
    </source>
</evidence>
<dbReference type="InterPro" id="IPR036890">
    <property type="entry name" value="HATPase_C_sf"/>
</dbReference>
<dbReference type="InterPro" id="IPR036097">
    <property type="entry name" value="HisK_dim/P_sf"/>
</dbReference>
<feature type="transmembrane region" description="Helical" evidence="15">
    <location>
        <begin position="38"/>
        <end position="55"/>
    </location>
</feature>
<dbReference type="SUPFAM" id="SSF47226">
    <property type="entry name" value="Histidine-containing phosphotransfer domain, HPT domain"/>
    <property type="match status" value="1"/>
</dbReference>
<evidence type="ECO:0000259" key="16">
    <source>
        <dbReference type="PROSITE" id="PS50109"/>
    </source>
</evidence>
<evidence type="ECO:0000256" key="3">
    <source>
        <dbReference type="ARBA" id="ARBA00012438"/>
    </source>
</evidence>
<evidence type="ECO:0000256" key="13">
    <source>
        <dbReference type="PROSITE-ProRule" id="PRU00169"/>
    </source>
</evidence>
<evidence type="ECO:0000256" key="10">
    <source>
        <dbReference type="ARBA" id="ARBA00023012"/>
    </source>
</evidence>
<proteinExistence type="predicted"/>
<dbReference type="Pfam" id="PF00072">
    <property type="entry name" value="Response_reg"/>
    <property type="match status" value="1"/>
</dbReference>
<sequence>MTGLRPYDFGRLFKQSISQSVYDMRALLKQRPDTEHELTANRLLLSSTFLIYLVISHMMGSDAATTALQIAAVPALAFEAIAGALFLHLLVSPGVSHVRRLIGIVADLGLFSFGVHISGEAGAAFILVYFWAVLGNGFRFGLTYLAIAAVTALVCFGVVYANTPFWQSQPSVSIGLAAALIVIPAYTSKLIRKLSEAKQQAEEASRSKSLFLASMSHELRTPLNAIIGLADLLVSARLKTEQHEMARVIGASGRSLLSLIETVLDFARIESGQMTIKSEPIELSALLRDVRAMIGVSASKKGLRVAIHIRPGAPRAVVADRRHLEEVILNLASNAVKFTEHGYVRLEVGFRSETDERGDLLVDVADTGIGIDPSAHGRIFERFTQADGSIMDRFGGTGLGLAIVRQLVRTMGGEISVSSALGRGSVFSFHLPVEVAELEAPHASEAAPILISQRHHDGALIAGLSPVTSLEAAIARIRSLQANGISRPAVLIDAALTDPTAVEVAHALLQPGTGEDEPVLVLLVDPVSPVPDFDRNLFVAVTNGSDMELAKHLAGLSGAPLIVDDQPAATAGYRILIADDNKTNQMVIAKTLESGGHSFEIADNGEDAVDLMLKGGFDLVLMDVNMPVMNGIEATKFYRFASLGTVAIPIVGFTADATGEARQRCLDAGMMECLTKPIEPKRLLAEIDRLLDGAIPVARESSEETGTDADSPSASEQPVIDSGTTAALAQLGGDEFVDALLTQFVDDSANAMKALANAVAEENVGEFRNSAHALRSAAANVGAMRIYQMCLDWREIADRELSESGEIHVHELHEEIDRFRQELDSRKRRAS</sequence>
<dbReference type="PROSITE" id="PS50109">
    <property type="entry name" value="HIS_KIN"/>
    <property type="match status" value="1"/>
</dbReference>
<feature type="modified residue" description="Phosphohistidine" evidence="12">
    <location>
        <position position="772"/>
    </location>
</feature>
<evidence type="ECO:0000256" key="4">
    <source>
        <dbReference type="ARBA" id="ARBA00022475"/>
    </source>
</evidence>
<dbReference type="InterPro" id="IPR005467">
    <property type="entry name" value="His_kinase_dom"/>
</dbReference>
<keyword evidence="7" id="KW-0547">Nucleotide-binding</keyword>
<keyword evidence="6 15" id="KW-0812">Transmembrane</keyword>
<dbReference type="Gene3D" id="3.40.50.2300">
    <property type="match status" value="1"/>
</dbReference>
<dbReference type="PANTHER" id="PTHR45339:SF1">
    <property type="entry name" value="HYBRID SIGNAL TRANSDUCTION HISTIDINE KINASE J"/>
    <property type="match status" value="1"/>
</dbReference>
<keyword evidence="5 13" id="KW-0597">Phosphoprotein</keyword>
<evidence type="ECO:0000256" key="6">
    <source>
        <dbReference type="ARBA" id="ARBA00022692"/>
    </source>
</evidence>
<dbReference type="EMBL" id="JACIEC010000007">
    <property type="protein sequence ID" value="MBB4145338.1"/>
    <property type="molecule type" value="Genomic_DNA"/>
</dbReference>
<keyword evidence="19" id="KW-0808">Transferase</keyword>
<dbReference type="SMART" id="SM00388">
    <property type="entry name" value="HisKA"/>
    <property type="match status" value="1"/>
</dbReference>
<dbReference type="PROSITE" id="PS50110">
    <property type="entry name" value="RESPONSE_REGULATORY"/>
    <property type="match status" value="1"/>
</dbReference>
<keyword evidence="20" id="KW-1185">Reference proteome</keyword>
<evidence type="ECO:0000256" key="9">
    <source>
        <dbReference type="ARBA" id="ARBA00022989"/>
    </source>
</evidence>
<evidence type="ECO:0000256" key="5">
    <source>
        <dbReference type="ARBA" id="ARBA00022553"/>
    </source>
</evidence>
<comment type="subcellular location">
    <subcellularLocation>
        <location evidence="2">Cell membrane</location>
        <topology evidence="2">Multi-pass membrane protein</topology>
    </subcellularLocation>
</comment>
<name>A0A7W6LJ57_9HYPH</name>
<dbReference type="Pfam" id="PF02518">
    <property type="entry name" value="HATPase_c"/>
    <property type="match status" value="1"/>
</dbReference>
<keyword evidence="19" id="KW-0418">Kinase</keyword>
<gene>
    <name evidence="19" type="ORF">GGQ72_003902</name>
</gene>
<evidence type="ECO:0000256" key="8">
    <source>
        <dbReference type="ARBA" id="ARBA00022840"/>
    </source>
</evidence>
<keyword evidence="4" id="KW-1003">Cell membrane</keyword>
<organism evidence="19 20">
    <name type="scientific">Rhizobium rhizoryzae</name>
    <dbReference type="NCBI Taxonomy" id="451876"/>
    <lineage>
        <taxon>Bacteria</taxon>
        <taxon>Pseudomonadati</taxon>
        <taxon>Pseudomonadota</taxon>
        <taxon>Alphaproteobacteria</taxon>
        <taxon>Hyphomicrobiales</taxon>
        <taxon>Rhizobiaceae</taxon>
        <taxon>Rhizobium/Agrobacterium group</taxon>
        <taxon>Rhizobium</taxon>
    </lineage>
</organism>
<dbReference type="InterPro" id="IPR004358">
    <property type="entry name" value="Sig_transdc_His_kin-like_C"/>
</dbReference>
<dbReference type="InterPro" id="IPR011006">
    <property type="entry name" value="CheY-like_superfamily"/>
</dbReference>
<accession>A0A7W6LJ57</accession>
<evidence type="ECO:0000256" key="11">
    <source>
        <dbReference type="ARBA" id="ARBA00023136"/>
    </source>
</evidence>
<dbReference type="SUPFAM" id="SSF47384">
    <property type="entry name" value="Homodimeric domain of signal transducing histidine kinase"/>
    <property type="match status" value="1"/>
</dbReference>
<dbReference type="CDD" id="cd16922">
    <property type="entry name" value="HATPase_EvgS-ArcB-TorS-like"/>
    <property type="match status" value="1"/>
</dbReference>
<dbReference type="CDD" id="cd17546">
    <property type="entry name" value="REC_hyHK_CKI1_RcsC-like"/>
    <property type="match status" value="1"/>
</dbReference>
<feature type="region of interest" description="Disordered" evidence="14">
    <location>
        <begin position="700"/>
        <end position="720"/>
    </location>
</feature>
<dbReference type="InterPro" id="IPR008207">
    <property type="entry name" value="Sig_transdc_His_kin_Hpt_dom"/>
</dbReference>
<feature type="compositionally biased region" description="Polar residues" evidence="14">
    <location>
        <begin position="708"/>
        <end position="720"/>
    </location>
</feature>
<keyword evidence="8" id="KW-0067">ATP-binding</keyword>
<evidence type="ECO:0000313" key="20">
    <source>
        <dbReference type="Proteomes" id="UP000519897"/>
    </source>
</evidence>
<dbReference type="SMART" id="SM00448">
    <property type="entry name" value="REC"/>
    <property type="match status" value="1"/>
</dbReference>
<dbReference type="InterPro" id="IPR036641">
    <property type="entry name" value="HPT_dom_sf"/>
</dbReference>
<evidence type="ECO:0000259" key="18">
    <source>
        <dbReference type="PROSITE" id="PS50894"/>
    </source>
</evidence>
<feature type="transmembrane region" description="Helical" evidence="15">
    <location>
        <begin position="110"/>
        <end position="134"/>
    </location>
</feature>
<evidence type="ECO:0000256" key="7">
    <source>
        <dbReference type="ARBA" id="ARBA00022741"/>
    </source>
</evidence>
<dbReference type="FunFam" id="3.30.565.10:FF:000010">
    <property type="entry name" value="Sensor histidine kinase RcsC"/>
    <property type="match status" value="1"/>
</dbReference>
<dbReference type="Gene3D" id="1.20.120.160">
    <property type="entry name" value="HPT domain"/>
    <property type="match status" value="1"/>
</dbReference>
<dbReference type="Gene3D" id="1.10.287.130">
    <property type="match status" value="1"/>
</dbReference>
<evidence type="ECO:0000313" key="19">
    <source>
        <dbReference type="EMBL" id="MBB4145338.1"/>
    </source>
</evidence>
<feature type="transmembrane region" description="Helical" evidence="15">
    <location>
        <begin position="141"/>
        <end position="160"/>
    </location>
</feature>
<feature type="transmembrane region" description="Helical" evidence="15">
    <location>
        <begin position="172"/>
        <end position="191"/>
    </location>
</feature>
<dbReference type="AlphaFoldDB" id="A0A7W6LJ57"/>
<comment type="catalytic activity">
    <reaction evidence="1">
        <text>ATP + protein L-histidine = ADP + protein N-phospho-L-histidine.</text>
        <dbReference type="EC" id="2.7.13.3"/>
    </reaction>
</comment>
<feature type="modified residue" description="4-aspartylphosphate" evidence="13">
    <location>
        <position position="623"/>
    </location>
</feature>
<comment type="caution">
    <text evidence="19">The sequence shown here is derived from an EMBL/GenBank/DDBJ whole genome shotgun (WGS) entry which is preliminary data.</text>
</comment>
<keyword evidence="9 15" id="KW-1133">Transmembrane helix</keyword>
<dbReference type="GO" id="GO:0000155">
    <property type="term" value="F:phosphorelay sensor kinase activity"/>
    <property type="evidence" value="ECO:0007669"/>
    <property type="project" value="InterPro"/>
</dbReference>
<evidence type="ECO:0000256" key="2">
    <source>
        <dbReference type="ARBA" id="ARBA00004651"/>
    </source>
</evidence>
<feature type="domain" description="Response regulatory" evidence="17">
    <location>
        <begin position="574"/>
        <end position="691"/>
    </location>
</feature>
<dbReference type="Pfam" id="PF00512">
    <property type="entry name" value="HisKA"/>
    <property type="match status" value="1"/>
</dbReference>
<dbReference type="EC" id="2.7.13.3" evidence="3"/>
<evidence type="ECO:0000256" key="1">
    <source>
        <dbReference type="ARBA" id="ARBA00000085"/>
    </source>
</evidence>
<feature type="domain" description="HPt" evidence="18">
    <location>
        <begin position="733"/>
        <end position="831"/>
    </location>
</feature>
<dbReference type="InterPro" id="IPR003661">
    <property type="entry name" value="HisK_dim/P_dom"/>
</dbReference>
<evidence type="ECO:0000256" key="12">
    <source>
        <dbReference type="PROSITE-ProRule" id="PRU00110"/>
    </source>
</evidence>
<evidence type="ECO:0000256" key="14">
    <source>
        <dbReference type="SAM" id="MobiDB-lite"/>
    </source>
</evidence>
<dbReference type="CDD" id="cd00082">
    <property type="entry name" value="HisKA"/>
    <property type="match status" value="1"/>
</dbReference>
<keyword evidence="11 15" id="KW-0472">Membrane</keyword>
<dbReference type="SMART" id="SM00387">
    <property type="entry name" value="HATPase_c"/>
    <property type="match status" value="1"/>
</dbReference>
<dbReference type="GO" id="GO:0005886">
    <property type="term" value="C:plasma membrane"/>
    <property type="evidence" value="ECO:0007669"/>
    <property type="project" value="UniProtKB-SubCell"/>
</dbReference>
<evidence type="ECO:0000256" key="15">
    <source>
        <dbReference type="SAM" id="Phobius"/>
    </source>
</evidence>
<dbReference type="PANTHER" id="PTHR45339">
    <property type="entry name" value="HYBRID SIGNAL TRANSDUCTION HISTIDINE KINASE J"/>
    <property type="match status" value="1"/>
</dbReference>
<dbReference type="Proteomes" id="UP000519897">
    <property type="component" value="Unassembled WGS sequence"/>
</dbReference>
<dbReference type="GO" id="GO:0005524">
    <property type="term" value="F:ATP binding"/>
    <property type="evidence" value="ECO:0007669"/>
    <property type="project" value="UniProtKB-KW"/>
</dbReference>
<feature type="transmembrane region" description="Helical" evidence="15">
    <location>
        <begin position="67"/>
        <end position="90"/>
    </location>
</feature>
<reference evidence="19 20" key="1">
    <citation type="submission" date="2020-08" db="EMBL/GenBank/DDBJ databases">
        <title>Genomic Encyclopedia of Type Strains, Phase IV (KMG-IV): sequencing the most valuable type-strain genomes for metagenomic binning, comparative biology and taxonomic classification.</title>
        <authorList>
            <person name="Goeker M."/>
        </authorList>
    </citation>
    <scope>NUCLEOTIDE SEQUENCE [LARGE SCALE GENOMIC DNA]</scope>
    <source>
        <strain evidence="19 20">DSM 29514</strain>
    </source>
</reference>
<keyword evidence="10" id="KW-0902">Two-component regulatory system</keyword>
<dbReference type="PROSITE" id="PS50894">
    <property type="entry name" value="HPT"/>
    <property type="match status" value="1"/>
</dbReference>
<feature type="domain" description="Histidine kinase" evidence="16">
    <location>
        <begin position="214"/>
        <end position="435"/>
    </location>
</feature>
<dbReference type="SUPFAM" id="SSF55874">
    <property type="entry name" value="ATPase domain of HSP90 chaperone/DNA topoisomerase II/histidine kinase"/>
    <property type="match status" value="1"/>
</dbReference>
<dbReference type="InterPro" id="IPR001789">
    <property type="entry name" value="Sig_transdc_resp-reg_receiver"/>
</dbReference>
<dbReference type="Pfam" id="PF01627">
    <property type="entry name" value="Hpt"/>
    <property type="match status" value="1"/>
</dbReference>
<dbReference type="InterPro" id="IPR003594">
    <property type="entry name" value="HATPase_dom"/>
</dbReference>
<dbReference type="SUPFAM" id="SSF52172">
    <property type="entry name" value="CheY-like"/>
    <property type="match status" value="1"/>
</dbReference>